<accession>A0A0E0EJX6</accession>
<dbReference type="Proteomes" id="UP000008021">
    <property type="component" value="Chromosome 8"/>
</dbReference>
<dbReference type="Gramene" id="OMERI08G08150.1">
    <property type="protein sequence ID" value="OMERI08G08150.1"/>
    <property type="gene ID" value="OMERI08G08150"/>
</dbReference>
<reference evidence="2" key="2">
    <citation type="submission" date="2018-05" db="EMBL/GenBank/DDBJ databases">
        <title>OmerRS3 (Oryza meridionalis Reference Sequence Version 3).</title>
        <authorList>
            <person name="Zhang J."/>
            <person name="Kudrna D."/>
            <person name="Lee S."/>
            <person name="Talag J."/>
            <person name="Welchert J."/>
            <person name="Wing R.A."/>
        </authorList>
    </citation>
    <scope>NUCLEOTIDE SEQUENCE [LARGE SCALE GENOMIC DNA]</scope>
    <source>
        <strain evidence="2">cv. OR44</strain>
    </source>
</reference>
<evidence type="ECO:0000313" key="2">
    <source>
        <dbReference type="EnsemblPlants" id="OMERI08G08150.1"/>
    </source>
</evidence>
<dbReference type="EnsemblPlants" id="OMERI08G08150.1">
    <property type="protein sequence ID" value="OMERI08G08150.1"/>
    <property type="gene ID" value="OMERI08G08150"/>
</dbReference>
<protein>
    <submittedName>
        <fullName evidence="2">Uncharacterized protein</fullName>
    </submittedName>
</protein>
<keyword evidence="3" id="KW-1185">Reference proteome</keyword>
<organism evidence="2">
    <name type="scientific">Oryza meridionalis</name>
    <dbReference type="NCBI Taxonomy" id="40149"/>
    <lineage>
        <taxon>Eukaryota</taxon>
        <taxon>Viridiplantae</taxon>
        <taxon>Streptophyta</taxon>
        <taxon>Embryophyta</taxon>
        <taxon>Tracheophyta</taxon>
        <taxon>Spermatophyta</taxon>
        <taxon>Magnoliopsida</taxon>
        <taxon>Liliopsida</taxon>
        <taxon>Poales</taxon>
        <taxon>Poaceae</taxon>
        <taxon>BOP clade</taxon>
        <taxon>Oryzoideae</taxon>
        <taxon>Oryzeae</taxon>
        <taxon>Oryzinae</taxon>
        <taxon>Oryza</taxon>
    </lineage>
</organism>
<feature type="region of interest" description="Disordered" evidence="1">
    <location>
        <begin position="1"/>
        <end position="59"/>
    </location>
</feature>
<evidence type="ECO:0000313" key="3">
    <source>
        <dbReference type="Proteomes" id="UP000008021"/>
    </source>
</evidence>
<feature type="compositionally biased region" description="Low complexity" evidence="1">
    <location>
        <begin position="1"/>
        <end position="25"/>
    </location>
</feature>
<dbReference type="HOGENOM" id="CLU_201403_0_0_1"/>
<proteinExistence type="predicted"/>
<name>A0A0E0EJX6_9ORYZ</name>
<reference evidence="2" key="1">
    <citation type="submission" date="2015-04" db="UniProtKB">
        <authorList>
            <consortium name="EnsemblPlants"/>
        </authorList>
    </citation>
    <scope>IDENTIFICATION</scope>
</reference>
<dbReference type="AlphaFoldDB" id="A0A0E0EJX6"/>
<evidence type="ECO:0000256" key="1">
    <source>
        <dbReference type="SAM" id="MobiDB-lite"/>
    </source>
</evidence>
<sequence length="59" mass="5278">MAAVRPSSSAPSCPGAGVATMAAGRQGRGDGDGDGGVAVGLSAAPATGDGVAKSGHPAS</sequence>